<evidence type="ECO:0000313" key="3">
    <source>
        <dbReference type="WBParaSite" id="nRc.2.0.1.t06418-RA"/>
    </source>
</evidence>
<dbReference type="WBParaSite" id="nRc.2.0.1.t06418-RA">
    <property type="protein sequence ID" value="nRc.2.0.1.t06418-RA"/>
    <property type="gene ID" value="nRc.2.0.1.g06418"/>
</dbReference>
<accession>A0A915HYB8</accession>
<evidence type="ECO:0000313" key="2">
    <source>
        <dbReference type="Proteomes" id="UP000887565"/>
    </source>
</evidence>
<evidence type="ECO:0000256" key="1">
    <source>
        <dbReference type="SAM" id="Phobius"/>
    </source>
</evidence>
<feature type="transmembrane region" description="Helical" evidence="1">
    <location>
        <begin position="227"/>
        <end position="252"/>
    </location>
</feature>
<keyword evidence="1" id="KW-1133">Transmembrane helix</keyword>
<name>A0A915HYB8_ROMCU</name>
<keyword evidence="1" id="KW-0472">Membrane</keyword>
<sequence length="322" mass="37162">MFCGDERPFASFLKAGRNLWEPYHLSDFGIFYMTFGMSHQPEPKESTYLSEIFTNLTTISLSNIKVINIRSTFQCDSIDTSKNQITRQFCDKLNKRMPLLIQNQPKSPPESIRFLNEVRFYTVPIFQLFVTMLANMKPFWAAVSAGLNRMNLLKYLKIEERTDIYDVERSRNSMIKRSLVCTFDQTMIDKDYPTFKCPLQYGSEDVPTKEPGECGFEPCVYESYFDWMAILWATIITSIMCTLISIFVFIFFRSKPGDQELPTPMVTGPALIPFSKLTPAADDEGEAEISVISSTCAVLRVTDLDLEIRVILARWDRMVRFI</sequence>
<dbReference type="AlphaFoldDB" id="A0A915HYB8"/>
<keyword evidence="2" id="KW-1185">Reference proteome</keyword>
<keyword evidence="1" id="KW-0812">Transmembrane</keyword>
<protein>
    <submittedName>
        <fullName evidence="3">Uncharacterized protein</fullName>
    </submittedName>
</protein>
<reference evidence="3" key="1">
    <citation type="submission" date="2022-11" db="UniProtKB">
        <authorList>
            <consortium name="WormBaseParasite"/>
        </authorList>
    </citation>
    <scope>IDENTIFICATION</scope>
</reference>
<proteinExistence type="predicted"/>
<dbReference type="Proteomes" id="UP000887565">
    <property type="component" value="Unplaced"/>
</dbReference>
<organism evidence="2 3">
    <name type="scientific">Romanomermis culicivorax</name>
    <name type="common">Nematode worm</name>
    <dbReference type="NCBI Taxonomy" id="13658"/>
    <lineage>
        <taxon>Eukaryota</taxon>
        <taxon>Metazoa</taxon>
        <taxon>Ecdysozoa</taxon>
        <taxon>Nematoda</taxon>
        <taxon>Enoplea</taxon>
        <taxon>Dorylaimia</taxon>
        <taxon>Mermithida</taxon>
        <taxon>Mermithoidea</taxon>
        <taxon>Mermithidae</taxon>
        <taxon>Romanomermis</taxon>
    </lineage>
</organism>